<dbReference type="PANTHER" id="PTHR33908:SF3">
    <property type="entry name" value="UNDECAPRENYL PHOSPHATE-ALPHA-4-AMINO-4-DEOXY-L-ARABINOSE ARABINOSYL TRANSFERASE"/>
    <property type="match status" value="1"/>
</dbReference>
<evidence type="ECO:0000256" key="6">
    <source>
        <dbReference type="ARBA" id="ARBA00022989"/>
    </source>
</evidence>
<evidence type="ECO:0000256" key="9">
    <source>
        <dbReference type="SAM" id="Phobius"/>
    </source>
</evidence>
<evidence type="ECO:0000256" key="4">
    <source>
        <dbReference type="ARBA" id="ARBA00022679"/>
    </source>
</evidence>
<evidence type="ECO:0000313" key="12">
    <source>
        <dbReference type="Proteomes" id="UP000245697"/>
    </source>
</evidence>
<feature type="transmembrane region" description="Helical" evidence="9">
    <location>
        <begin position="43"/>
        <end position="61"/>
    </location>
</feature>
<feature type="transmembrane region" description="Helical" evidence="9">
    <location>
        <begin position="137"/>
        <end position="157"/>
    </location>
</feature>
<keyword evidence="7 9" id="KW-0472">Membrane</keyword>
<feature type="compositionally biased region" description="Polar residues" evidence="8">
    <location>
        <begin position="1"/>
        <end position="12"/>
    </location>
</feature>
<evidence type="ECO:0000256" key="7">
    <source>
        <dbReference type="ARBA" id="ARBA00023136"/>
    </source>
</evidence>
<dbReference type="AlphaFoldDB" id="A0A316FVL9"/>
<evidence type="ECO:0000259" key="10">
    <source>
        <dbReference type="Pfam" id="PF13231"/>
    </source>
</evidence>
<proteinExistence type="predicted"/>
<sequence>MVGKTPTTTRSGTAPAPRKPVDEPPAAAPPTPAPAPRRDVRRLLPLLPGLLMLAIALVGAGRPVLSWDEVTSAEVASRSVPQILDVIPNIDAVFGPYYLFLHFWTALAGTSEVALRLPSILAMAGAVTITAELGRRLFTPATGVVAGLLLCFVPNTSRYAAEARPYAFACFFAVLALLLLIEAVQRGGRLRWIWYGLSVLLLGLSHLIALTTLAAHAAWLAVHARHRLPTWAIVTGVAILPVLPIAYLGTTQEDTQLHWVAPINPQRIYAMPGEIAGSREVAWLLIGLAALAVWRPARQLVPIAVYAVVPLVTVAAVSALISPMWVARYLLIVLAPVALLAAAALLDVRSRWAITRAVAVILIVAFAAVPGELAVRGATAKNGPDYRTIAKIIGADVRPGDVVVYPDRNRAIRAGTSYYLRRQPAAPADVLVEVPSARTGWLIAHEYPDPVPRVTGAPRIWLVIADRRAEPLTARPDLKPLITSGYRRVGFWQPKSATIALYEKN</sequence>
<reference evidence="11 12" key="1">
    <citation type="submission" date="2018-05" db="EMBL/GenBank/DDBJ databases">
        <title>Genomic Encyclopedia of Archaeal and Bacterial Type Strains, Phase II (KMG-II): from individual species to whole genera.</title>
        <authorList>
            <person name="Goeker M."/>
        </authorList>
    </citation>
    <scope>NUCLEOTIDE SEQUENCE [LARGE SCALE GENOMIC DNA]</scope>
    <source>
        <strain evidence="11 12">DSM 45184</strain>
    </source>
</reference>
<gene>
    <name evidence="11" type="ORF">BC793_101658</name>
</gene>
<organism evidence="11 12">
    <name type="scientific">Actinoplanes xinjiangensis</name>
    <dbReference type="NCBI Taxonomy" id="512350"/>
    <lineage>
        <taxon>Bacteria</taxon>
        <taxon>Bacillati</taxon>
        <taxon>Actinomycetota</taxon>
        <taxon>Actinomycetes</taxon>
        <taxon>Micromonosporales</taxon>
        <taxon>Micromonosporaceae</taxon>
        <taxon>Actinoplanes</taxon>
    </lineage>
</organism>
<feature type="transmembrane region" description="Helical" evidence="9">
    <location>
        <begin position="352"/>
        <end position="375"/>
    </location>
</feature>
<evidence type="ECO:0000256" key="2">
    <source>
        <dbReference type="ARBA" id="ARBA00022475"/>
    </source>
</evidence>
<keyword evidence="12" id="KW-1185">Reference proteome</keyword>
<evidence type="ECO:0000256" key="5">
    <source>
        <dbReference type="ARBA" id="ARBA00022692"/>
    </source>
</evidence>
<evidence type="ECO:0000313" key="11">
    <source>
        <dbReference type="EMBL" id="PWK52649.1"/>
    </source>
</evidence>
<keyword evidence="3 11" id="KW-0328">Glycosyltransferase</keyword>
<keyword evidence="5 9" id="KW-0812">Transmembrane</keyword>
<feature type="compositionally biased region" description="Pro residues" evidence="8">
    <location>
        <begin position="26"/>
        <end position="35"/>
    </location>
</feature>
<name>A0A316FVL9_9ACTN</name>
<feature type="transmembrane region" description="Helical" evidence="9">
    <location>
        <begin position="97"/>
        <end position="117"/>
    </location>
</feature>
<keyword evidence="6 9" id="KW-1133">Transmembrane helix</keyword>
<evidence type="ECO:0000256" key="1">
    <source>
        <dbReference type="ARBA" id="ARBA00004651"/>
    </source>
</evidence>
<evidence type="ECO:0000256" key="3">
    <source>
        <dbReference type="ARBA" id="ARBA00022676"/>
    </source>
</evidence>
<feature type="transmembrane region" description="Helical" evidence="9">
    <location>
        <begin position="163"/>
        <end position="181"/>
    </location>
</feature>
<feature type="domain" description="Glycosyltransferase RgtA/B/C/D-like" evidence="10">
    <location>
        <begin position="99"/>
        <end position="241"/>
    </location>
</feature>
<dbReference type="GO" id="GO:0010041">
    <property type="term" value="P:response to iron(III) ion"/>
    <property type="evidence" value="ECO:0007669"/>
    <property type="project" value="TreeGrafter"/>
</dbReference>
<keyword evidence="4 11" id="KW-0808">Transferase</keyword>
<evidence type="ECO:0000256" key="8">
    <source>
        <dbReference type="SAM" id="MobiDB-lite"/>
    </source>
</evidence>
<feature type="transmembrane region" description="Helical" evidence="9">
    <location>
        <begin position="228"/>
        <end position="248"/>
    </location>
</feature>
<dbReference type="Pfam" id="PF13231">
    <property type="entry name" value="PMT_2"/>
    <property type="match status" value="1"/>
</dbReference>
<feature type="region of interest" description="Disordered" evidence="8">
    <location>
        <begin position="1"/>
        <end position="37"/>
    </location>
</feature>
<dbReference type="GO" id="GO:0009103">
    <property type="term" value="P:lipopolysaccharide biosynthetic process"/>
    <property type="evidence" value="ECO:0007669"/>
    <property type="project" value="UniProtKB-ARBA"/>
</dbReference>
<comment type="subcellular location">
    <subcellularLocation>
        <location evidence="1">Cell membrane</location>
        <topology evidence="1">Multi-pass membrane protein</topology>
    </subcellularLocation>
</comment>
<dbReference type="InterPro" id="IPR038731">
    <property type="entry name" value="RgtA/B/C-like"/>
</dbReference>
<feature type="transmembrane region" description="Helical" evidence="9">
    <location>
        <begin position="193"/>
        <end position="222"/>
    </location>
</feature>
<dbReference type="Proteomes" id="UP000245697">
    <property type="component" value="Unassembled WGS sequence"/>
</dbReference>
<feature type="transmembrane region" description="Helical" evidence="9">
    <location>
        <begin position="329"/>
        <end position="346"/>
    </location>
</feature>
<keyword evidence="2" id="KW-1003">Cell membrane</keyword>
<dbReference type="EMBL" id="QGGR01000001">
    <property type="protein sequence ID" value="PWK52649.1"/>
    <property type="molecule type" value="Genomic_DNA"/>
</dbReference>
<protein>
    <submittedName>
        <fullName evidence="11">Mannosyltransferase</fullName>
    </submittedName>
</protein>
<feature type="transmembrane region" description="Helical" evidence="9">
    <location>
        <begin position="303"/>
        <end position="322"/>
    </location>
</feature>
<dbReference type="PANTHER" id="PTHR33908">
    <property type="entry name" value="MANNOSYLTRANSFERASE YKCB-RELATED"/>
    <property type="match status" value="1"/>
</dbReference>
<accession>A0A316FVL9</accession>
<dbReference type="InterPro" id="IPR050297">
    <property type="entry name" value="LipidA_mod_glycosyltrf_83"/>
</dbReference>
<dbReference type="GO" id="GO:0005886">
    <property type="term" value="C:plasma membrane"/>
    <property type="evidence" value="ECO:0007669"/>
    <property type="project" value="UniProtKB-SubCell"/>
</dbReference>
<comment type="caution">
    <text evidence="11">The sequence shown here is derived from an EMBL/GenBank/DDBJ whole genome shotgun (WGS) entry which is preliminary data.</text>
</comment>
<dbReference type="GO" id="GO:0016763">
    <property type="term" value="F:pentosyltransferase activity"/>
    <property type="evidence" value="ECO:0007669"/>
    <property type="project" value="TreeGrafter"/>
</dbReference>